<evidence type="ECO:0008006" key="5">
    <source>
        <dbReference type="Google" id="ProtNLM"/>
    </source>
</evidence>
<sequence length="320" mass="32979">MFRNLRITVIAAAGIFAGGTALLVGAPAQAATTTPTLAKSVAYARDGAIYTSKGAGETKLTATAGNSRPRWSTDGRTLAYLHAGELWQMNADGTAQHKVTEGKAAGAAFSPDGQWIAYSAPDCLGGSGVYRIRAAAPHGVPEVLFPAACREQALPAPTAPTAADAAGQAASLTDRLRTDDAIAWSPDGKRIAFSGGDCESIFDDCLSIGNIETGMERTMAGFGGGGSEDGFAVVPAYRPDGAKVAWTTFDGTAMTITEAAADGSGRRQVGTSNDRELAYVDADRALVTAKYQGHSWVTLVDLNTGTRVPFQAGSQASVQP</sequence>
<accession>A0A8J3Z7R0</accession>
<feature type="chain" id="PRO_5035246449" description="WD40-like Beta Propeller Repeat" evidence="2">
    <location>
        <begin position="31"/>
        <end position="320"/>
    </location>
</feature>
<dbReference type="SUPFAM" id="SSF82171">
    <property type="entry name" value="DPP6 N-terminal domain-like"/>
    <property type="match status" value="1"/>
</dbReference>
<dbReference type="InterPro" id="IPR011659">
    <property type="entry name" value="WD40"/>
</dbReference>
<proteinExistence type="inferred from homology"/>
<dbReference type="EMBL" id="BOPG01000033">
    <property type="protein sequence ID" value="GIJ57937.1"/>
    <property type="molecule type" value="Genomic_DNA"/>
</dbReference>
<dbReference type="RefSeq" id="WP_203997880.1">
    <property type="nucleotide sequence ID" value="NZ_BOPG01000033.1"/>
</dbReference>
<evidence type="ECO:0000256" key="1">
    <source>
        <dbReference type="ARBA" id="ARBA00009820"/>
    </source>
</evidence>
<dbReference type="Proteomes" id="UP000612585">
    <property type="component" value="Unassembled WGS sequence"/>
</dbReference>
<dbReference type="PANTHER" id="PTHR36842">
    <property type="entry name" value="PROTEIN TOLB HOMOLOG"/>
    <property type="match status" value="1"/>
</dbReference>
<dbReference type="Pfam" id="PF07676">
    <property type="entry name" value="PD40"/>
    <property type="match status" value="3"/>
</dbReference>
<name>A0A8J3Z7R0_9ACTN</name>
<dbReference type="PANTHER" id="PTHR36842:SF1">
    <property type="entry name" value="PROTEIN TOLB"/>
    <property type="match status" value="1"/>
</dbReference>
<dbReference type="Gene3D" id="2.120.10.30">
    <property type="entry name" value="TolB, C-terminal domain"/>
    <property type="match status" value="2"/>
</dbReference>
<comment type="caution">
    <text evidence="3">The sequence shown here is derived from an EMBL/GenBank/DDBJ whole genome shotgun (WGS) entry which is preliminary data.</text>
</comment>
<dbReference type="InterPro" id="IPR011042">
    <property type="entry name" value="6-blade_b-propeller_TolB-like"/>
</dbReference>
<evidence type="ECO:0000313" key="3">
    <source>
        <dbReference type="EMBL" id="GIJ57937.1"/>
    </source>
</evidence>
<protein>
    <recommendedName>
        <fullName evidence="5">WD40-like Beta Propeller Repeat</fullName>
    </recommendedName>
</protein>
<dbReference type="AlphaFoldDB" id="A0A8J3Z7R0"/>
<reference evidence="3" key="1">
    <citation type="submission" date="2021-01" db="EMBL/GenBank/DDBJ databases">
        <title>Whole genome shotgun sequence of Virgisporangium aurantiacum NBRC 16421.</title>
        <authorList>
            <person name="Komaki H."/>
            <person name="Tamura T."/>
        </authorList>
    </citation>
    <scope>NUCLEOTIDE SEQUENCE</scope>
    <source>
        <strain evidence="3">NBRC 16421</strain>
    </source>
</reference>
<comment type="similarity">
    <text evidence="1">Belongs to the TolB family.</text>
</comment>
<gene>
    <name evidence="3" type="ORF">Vau01_054530</name>
</gene>
<feature type="signal peptide" evidence="2">
    <location>
        <begin position="1"/>
        <end position="30"/>
    </location>
</feature>
<evidence type="ECO:0000256" key="2">
    <source>
        <dbReference type="SAM" id="SignalP"/>
    </source>
</evidence>
<evidence type="ECO:0000313" key="4">
    <source>
        <dbReference type="Proteomes" id="UP000612585"/>
    </source>
</evidence>
<organism evidence="3 4">
    <name type="scientific">Virgisporangium aurantiacum</name>
    <dbReference type="NCBI Taxonomy" id="175570"/>
    <lineage>
        <taxon>Bacteria</taxon>
        <taxon>Bacillati</taxon>
        <taxon>Actinomycetota</taxon>
        <taxon>Actinomycetes</taxon>
        <taxon>Micromonosporales</taxon>
        <taxon>Micromonosporaceae</taxon>
        <taxon>Virgisporangium</taxon>
    </lineage>
</organism>
<keyword evidence="4" id="KW-1185">Reference proteome</keyword>
<keyword evidence="2" id="KW-0732">Signal</keyword>